<dbReference type="InParanoid" id="L2GWD9"/>
<evidence type="ECO:0000256" key="1">
    <source>
        <dbReference type="SAM" id="Phobius"/>
    </source>
</evidence>
<evidence type="ECO:0000313" key="3">
    <source>
        <dbReference type="Proteomes" id="UP000011081"/>
    </source>
</evidence>
<keyword evidence="1" id="KW-0472">Membrane</keyword>
<keyword evidence="1" id="KW-1133">Transmembrane helix</keyword>
<dbReference type="EMBL" id="GL877415">
    <property type="protein sequence ID" value="ELA47618.1"/>
    <property type="molecule type" value="Genomic_DNA"/>
</dbReference>
<dbReference type="VEuPathDB" id="MicrosporidiaDB:VCUG_00941"/>
<evidence type="ECO:0000313" key="2">
    <source>
        <dbReference type="EMBL" id="ELA47618.1"/>
    </source>
</evidence>
<dbReference type="Proteomes" id="UP000011081">
    <property type="component" value="Unassembled WGS sequence"/>
</dbReference>
<sequence>MNKIINYGAILFSSWRIMHIPFIYGLAMYAARTWLHSQIERAAHSFILYQKRVYLSQSFLYQELKSHLLRGSTLTCSNNFNRTGLKPSHIAYFILFIQMEHGLCLNPENICNLCKRMQ</sequence>
<dbReference type="RefSeq" id="XP_008073961.1">
    <property type="nucleotide sequence ID" value="XM_008075770.1"/>
</dbReference>
<dbReference type="HOGENOM" id="CLU_2074936_0_0_1"/>
<gene>
    <name evidence="2" type="ORF">VCUG_00941</name>
</gene>
<protein>
    <submittedName>
        <fullName evidence="2">Uncharacterized protein</fullName>
    </submittedName>
</protein>
<dbReference type="GeneID" id="19878824"/>
<dbReference type="AlphaFoldDB" id="L2GWD9"/>
<reference evidence="3" key="1">
    <citation type="submission" date="2011-03" db="EMBL/GenBank/DDBJ databases">
        <title>The genome sequence of Vavraia culicis strain floridensis.</title>
        <authorList>
            <consortium name="The Broad Institute Genome Sequencing Platform"/>
            <person name="Cuomo C."/>
            <person name="Becnel J."/>
            <person name="Sanscrainte N."/>
            <person name="Young S.K."/>
            <person name="Zeng Q."/>
            <person name="Gargeya S."/>
            <person name="Fitzgerald M."/>
            <person name="Haas B."/>
            <person name="Abouelleil A."/>
            <person name="Alvarado L."/>
            <person name="Arachchi H.M."/>
            <person name="Berlin A."/>
            <person name="Chapman S.B."/>
            <person name="Gearin G."/>
            <person name="Goldberg J."/>
            <person name="Griggs A."/>
            <person name="Gujja S."/>
            <person name="Hansen M."/>
            <person name="Heiman D."/>
            <person name="Howarth C."/>
            <person name="Larimer J."/>
            <person name="Lui A."/>
            <person name="MacDonald P.J.P."/>
            <person name="McCowen C."/>
            <person name="Montmayeur A."/>
            <person name="Murphy C."/>
            <person name="Neiman D."/>
            <person name="Pearson M."/>
            <person name="Priest M."/>
            <person name="Roberts A."/>
            <person name="Saif S."/>
            <person name="Shea T."/>
            <person name="Sisk P."/>
            <person name="Stolte C."/>
            <person name="Sykes S."/>
            <person name="Wortman J."/>
            <person name="Nusbaum C."/>
            <person name="Birren B."/>
        </authorList>
    </citation>
    <scope>NUCLEOTIDE SEQUENCE [LARGE SCALE GENOMIC DNA]</scope>
    <source>
        <strain evidence="3">floridensis</strain>
    </source>
</reference>
<name>L2GWD9_VAVCU</name>
<accession>L2GWD9</accession>
<keyword evidence="1" id="KW-0812">Transmembrane</keyword>
<proteinExistence type="predicted"/>
<organism evidence="2 3">
    <name type="scientific">Vavraia culicis (isolate floridensis)</name>
    <name type="common">Microsporidian parasite</name>
    <dbReference type="NCBI Taxonomy" id="948595"/>
    <lineage>
        <taxon>Eukaryota</taxon>
        <taxon>Fungi</taxon>
        <taxon>Fungi incertae sedis</taxon>
        <taxon>Microsporidia</taxon>
        <taxon>Pleistophoridae</taxon>
        <taxon>Vavraia</taxon>
    </lineage>
</organism>
<feature type="transmembrane region" description="Helical" evidence="1">
    <location>
        <begin position="12"/>
        <end position="31"/>
    </location>
</feature>
<keyword evidence="3" id="KW-1185">Reference proteome</keyword>